<feature type="region of interest" description="Disordered" evidence="1">
    <location>
        <begin position="148"/>
        <end position="172"/>
    </location>
</feature>
<protein>
    <submittedName>
        <fullName evidence="2">Uncharacterized protein</fullName>
    </submittedName>
</protein>
<sequence>MSSTPSPSKRARIPATSAIASATASPFTGGAVRASSGPRSVGPSGTSANPAPIVGLGMSPMDSFSPAPGTVDTYAMSGLTPYSATSPAYTVGGTSVMPSAASPISAALAHGTRVLSNIQAASPFLNGAVPMHTQAYVRSPPNMPSGQVIMPQHQHASQPGASRPVPTLPQQGSPEYLRTALQHLQTTLLARLDSQAEAFFDAADSATSVSADSRIIAGKAKAFRAAMDSVLSYLEKNGLASIPLLSLPNAAPGSGETHAVDTAKSDSEQPQNESNSPPVNNPTIESSQPDPPVPSATSQPRVSTSTLHTDIERLQHQAKQLFEQRQRLKESASIVGAILNS</sequence>
<evidence type="ECO:0000256" key="1">
    <source>
        <dbReference type="SAM" id="MobiDB-lite"/>
    </source>
</evidence>
<keyword evidence="3" id="KW-1185">Reference proteome</keyword>
<feature type="compositionally biased region" description="Polar residues" evidence="1">
    <location>
        <begin position="295"/>
        <end position="308"/>
    </location>
</feature>
<organism evidence="2 3">
    <name type="scientific">Mycosarcoma maydis</name>
    <name type="common">Corn smut fungus</name>
    <name type="synonym">Ustilago maydis</name>
    <dbReference type="NCBI Taxonomy" id="5270"/>
    <lineage>
        <taxon>Eukaryota</taxon>
        <taxon>Fungi</taxon>
        <taxon>Dikarya</taxon>
        <taxon>Basidiomycota</taxon>
        <taxon>Ustilaginomycotina</taxon>
        <taxon>Ustilaginomycetes</taxon>
        <taxon>Ustilaginales</taxon>
        <taxon>Ustilaginaceae</taxon>
        <taxon>Mycosarcoma</taxon>
    </lineage>
</organism>
<dbReference type="GeneID" id="23563755"/>
<feature type="region of interest" description="Disordered" evidence="1">
    <location>
        <begin position="27"/>
        <end position="52"/>
    </location>
</feature>
<proteinExistence type="predicted"/>
<evidence type="ECO:0000313" key="3">
    <source>
        <dbReference type="Proteomes" id="UP000000561"/>
    </source>
</evidence>
<evidence type="ECO:0000313" key="2">
    <source>
        <dbReference type="EMBL" id="KIS68671.1"/>
    </source>
</evidence>
<dbReference type="Proteomes" id="UP000000561">
    <property type="component" value="Chromosome 8"/>
</dbReference>
<feature type="region of interest" description="Disordered" evidence="1">
    <location>
        <begin position="252"/>
        <end position="310"/>
    </location>
</feature>
<feature type="compositionally biased region" description="Basic and acidic residues" evidence="1">
    <location>
        <begin position="258"/>
        <end position="267"/>
    </location>
</feature>
<dbReference type="AlphaFoldDB" id="A0A0D1DYF2"/>
<dbReference type="KEGG" id="uma:UMAG_03242"/>
<dbReference type="OrthoDB" id="2555860at2759"/>
<name>A0A0D1DYF2_MYCMD</name>
<accession>A0A0D1DYF2</accession>
<dbReference type="OMA" id="QHASQPG"/>
<feature type="region of interest" description="Disordered" evidence="1">
    <location>
        <begin position="1"/>
        <end position="20"/>
    </location>
</feature>
<dbReference type="eggNOG" id="ENOG502RCKJ">
    <property type="taxonomic scope" value="Eukaryota"/>
</dbReference>
<gene>
    <name evidence="2" type="ORF">UMAG_03242</name>
</gene>
<dbReference type="RefSeq" id="XP_011389667.1">
    <property type="nucleotide sequence ID" value="XM_011391365.1"/>
</dbReference>
<dbReference type="VEuPathDB" id="FungiDB:UMAG_03242"/>
<reference evidence="2 3" key="1">
    <citation type="journal article" date="2006" name="Nature">
        <title>Insights from the genome of the biotrophic fungal plant pathogen Ustilago maydis.</title>
        <authorList>
            <person name="Kamper J."/>
            <person name="Kahmann R."/>
            <person name="Bolker M."/>
            <person name="Ma L.J."/>
            <person name="Brefort T."/>
            <person name="Saville B.J."/>
            <person name="Banuett F."/>
            <person name="Kronstad J.W."/>
            <person name="Gold S.E."/>
            <person name="Muller O."/>
            <person name="Perlin M.H."/>
            <person name="Wosten H.A."/>
            <person name="de Vries R."/>
            <person name="Ruiz-Herrera J."/>
            <person name="Reynaga-Pena C.G."/>
            <person name="Snetselaar K."/>
            <person name="McCann M."/>
            <person name="Perez-Martin J."/>
            <person name="Feldbrugge M."/>
            <person name="Basse C.W."/>
            <person name="Steinberg G."/>
            <person name="Ibeas J.I."/>
            <person name="Holloman W."/>
            <person name="Guzman P."/>
            <person name="Farman M."/>
            <person name="Stajich J.E."/>
            <person name="Sentandreu R."/>
            <person name="Gonzalez-Prieto J.M."/>
            <person name="Kennell J.C."/>
            <person name="Molina L."/>
            <person name="Schirawski J."/>
            <person name="Mendoza-Mendoza A."/>
            <person name="Greilinger D."/>
            <person name="Munch K."/>
            <person name="Rossel N."/>
            <person name="Scherer M."/>
            <person name="Vranes M."/>
            <person name="Ladendorf O."/>
            <person name="Vincon V."/>
            <person name="Fuchs U."/>
            <person name="Sandrock B."/>
            <person name="Meng S."/>
            <person name="Ho E.C."/>
            <person name="Cahill M.J."/>
            <person name="Boyce K.J."/>
            <person name="Klose J."/>
            <person name="Klosterman S.J."/>
            <person name="Deelstra H.J."/>
            <person name="Ortiz-Castellanos L."/>
            <person name="Li W."/>
            <person name="Sanchez-Alonso P."/>
            <person name="Schreier P.H."/>
            <person name="Hauser-Hahn I."/>
            <person name="Vaupel M."/>
            <person name="Koopmann E."/>
            <person name="Friedrich G."/>
            <person name="Voss H."/>
            <person name="Schluter T."/>
            <person name="Margolis J."/>
            <person name="Platt D."/>
            <person name="Swimmer C."/>
            <person name="Gnirke A."/>
            <person name="Chen F."/>
            <person name="Vysotskaia V."/>
            <person name="Mannhaupt G."/>
            <person name="Guldener U."/>
            <person name="Munsterkotter M."/>
            <person name="Haase D."/>
            <person name="Oesterheld M."/>
            <person name="Mewes H.W."/>
            <person name="Mauceli E.W."/>
            <person name="DeCaprio D."/>
            <person name="Wade C.M."/>
            <person name="Butler J."/>
            <person name="Young S."/>
            <person name="Jaffe D.B."/>
            <person name="Calvo S."/>
            <person name="Nusbaum C."/>
            <person name="Galagan J."/>
            <person name="Birren B.W."/>
        </authorList>
    </citation>
    <scope>NUCLEOTIDE SEQUENCE [LARGE SCALE GENOMIC DNA]</scope>
    <source>
        <strain evidence="3">DSM 14603 / FGSC 9021 / UM521</strain>
    </source>
</reference>
<dbReference type="EMBL" id="CM003147">
    <property type="protein sequence ID" value="KIS68671.1"/>
    <property type="molecule type" value="Genomic_DNA"/>
</dbReference>
<dbReference type="InParanoid" id="A0A0D1DYF2"/>
<feature type="compositionally biased region" description="Polar residues" evidence="1">
    <location>
        <begin position="268"/>
        <end position="288"/>
    </location>
</feature>